<dbReference type="InterPro" id="IPR027105">
    <property type="entry name" value="Prp31"/>
</dbReference>
<dbReference type="GO" id="GO:0003723">
    <property type="term" value="F:RNA binding"/>
    <property type="evidence" value="ECO:0007669"/>
    <property type="project" value="UniProtKB-KW"/>
</dbReference>
<name>A0A0J9XKJ1_GEOCN</name>
<evidence type="ECO:0000313" key="12">
    <source>
        <dbReference type="Proteomes" id="UP000242525"/>
    </source>
</evidence>
<feature type="compositionally biased region" description="Acidic residues" evidence="9">
    <location>
        <begin position="7"/>
        <end position="22"/>
    </location>
</feature>
<dbReference type="STRING" id="1173061.A0A0J9XKJ1"/>
<dbReference type="AlphaFoldDB" id="A0A0J9XKJ1"/>
<dbReference type="PROSITE" id="PS51358">
    <property type="entry name" value="NOP"/>
    <property type="match status" value="1"/>
</dbReference>
<dbReference type="SMART" id="SM00931">
    <property type="entry name" value="NOSIC"/>
    <property type="match status" value="1"/>
</dbReference>
<feature type="compositionally biased region" description="Gly residues" evidence="9">
    <location>
        <begin position="441"/>
        <end position="451"/>
    </location>
</feature>
<keyword evidence="8" id="KW-0687">Ribonucleoprotein</keyword>
<evidence type="ECO:0000256" key="5">
    <source>
        <dbReference type="ARBA" id="ARBA00022884"/>
    </source>
</evidence>
<evidence type="ECO:0000256" key="2">
    <source>
        <dbReference type="ARBA" id="ARBA00005572"/>
    </source>
</evidence>
<dbReference type="InterPro" id="IPR002687">
    <property type="entry name" value="Nop_dom"/>
</dbReference>
<dbReference type="InterPro" id="IPR019175">
    <property type="entry name" value="Prp31_C"/>
</dbReference>
<keyword evidence="7" id="KW-0539">Nucleus</keyword>
<sequence>MSLADELLADLESDEEQEEELTFDTSPNHLVTQAVEASTTKNEDTDITDAPSVTTQAQQPVPPVTKFDDLIERGEDITAQDLAERFDFKHVDDVKSVSNLMSKLSPILEQIETYSQNTSRLSTTANVEKDPEYQLLVEANSYSVEIDSEILVVHQFVKEHYAKRFKELESLVPAPVDYVKAVMAIGNKVNDIASTSLKGLLPGATFMIITMSAFESKGQDLTPAELESLFRACELVLTLDNAKTRITEFVSSRMNVFAPNLAEVVGPHTAAQLIGFSGGLLGLSKTPNSNIAALGSRRQVNIGFGHTGIRQQGFLYHSDIVQSVAPEYRQKAMRIVSGKLVLAARVDLAHSASDGAQGRAWREQINHRIEKLLEPPENKAPKALPIPMDMPSKKRGGKRIRKFKEQFQQTELQKARNRMTFGGESEAAYGEEESSFSGLTSGAGGSSGSGNAGSIRAIKIDNKTKARMSKGMQARLNGLSSVIPGGNGHLLNGGKRPNSAAQDLMNSGMASSLSFTPVQGIELIDPSRLAQKRKAEEEDRWFKSGTFTQINPQKSAKRPGVLELGGGSNNNNGGTMAPPPPVIGIKRTPTSDMAPPSDPKRQKN</sequence>
<dbReference type="GO" id="GO:0046540">
    <property type="term" value="C:U4/U6 x U5 tri-snRNP complex"/>
    <property type="evidence" value="ECO:0007669"/>
    <property type="project" value="InterPro"/>
</dbReference>
<keyword evidence="4" id="KW-0747">Spliceosome</keyword>
<dbReference type="PANTHER" id="PTHR13904:SF0">
    <property type="entry name" value="U4_U6 SMALL NUCLEAR RIBONUCLEOPROTEIN PRP31"/>
    <property type="match status" value="1"/>
</dbReference>
<dbReference type="GO" id="GO:0005687">
    <property type="term" value="C:U4 snRNP"/>
    <property type="evidence" value="ECO:0007669"/>
    <property type="project" value="TreeGrafter"/>
</dbReference>
<keyword evidence="6" id="KW-0508">mRNA splicing</keyword>
<evidence type="ECO:0000259" key="10">
    <source>
        <dbReference type="PROSITE" id="PS51358"/>
    </source>
</evidence>
<dbReference type="FunFam" id="1.10.246.90:FF:000002">
    <property type="entry name" value="U4/U6 small nuclear ribonucleoprotein Prp31"/>
    <property type="match status" value="1"/>
</dbReference>
<accession>A0A0J9XKJ1</accession>
<reference evidence="11" key="1">
    <citation type="submission" date="2014-03" db="EMBL/GenBank/DDBJ databases">
        <authorList>
            <person name="Casaregola S."/>
        </authorList>
    </citation>
    <scope>NUCLEOTIDE SEQUENCE [LARGE SCALE GENOMIC DNA]</scope>
    <source>
        <strain evidence="11">CLIB 918</strain>
    </source>
</reference>
<evidence type="ECO:0000256" key="3">
    <source>
        <dbReference type="ARBA" id="ARBA00022664"/>
    </source>
</evidence>
<dbReference type="GO" id="GO:0071011">
    <property type="term" value="C:precatalytic spliceosome"/>
    <property type="evidence" value="ECO:0007669"/>
    <property type="project" value="TreeGrafter"/>
</dbReference>
<dbReference type="SUPFAM" id="SSF89124">
    <property type="entry name" value="Nop domain"/>
    <property type="match status" value="1"/>
</dbReference>
<evidence type="ECO:0000256" key="6">
    <source>
        <dbReference type="ARBA" id="ARBA00023187"/>
    </source>
</evidence>
<feature type="region of interest" description="Disordered" evidence="9">
    <location>
        <begin position="426"/>
        <end position="454"/>
    </location>
</feature>
<comment type="similarity">
    <text evidence="2">Belongs to the PRP31 family.</text>
</comment>
<keyword evidence="5" id="KW-0694">RNA-binding</keyword>
<evidence type="ECO:0000256" key="7">
    <source>
        <dbReference type="ARBA" id="ARBA00023242"/>
    </source>
</evidence>
<feature type="compositionally biased region" description="Polar residues" evidence="9">
    <location>
        <begin position="23"/>
        <end position="40"/>
    </location>
</feature>
<dbReference type="InterPro" id="IPR036070">
    <property type="entry name" value="Nop_dom_sf"/>
</dbReference>
<dbReference type="OrthoDB" id="4771285at2759"/>
<dbReference type="Gene3D" id="1.10.246.90">
    <property type="entry name" value="Nop domain"/>
    <property type="match status" value="1"/>
</dbReference>
<dbReference type="Pfam" id="PF09785">
    <property type="entry name" value="Prp31_C"/>
    <property type="match status" value="1"/>
</dbReference>
<dbReference type="FunFam" id="1.10.287.4070:FF:000003">
    <property type="entry name" value="U4/U6 small nuclear ribonucleoprotein PRP31"/>
    <property type="match status" value="1"/>
</dbReference>
<feature type="region of interest" description="Disordered" evidence="9">
    <location>
        <begin position="548"/>
        <end position="604"/>
    </location>
</feature>
<dbReference type="PANTHER" id="PTHR13904">
    <property type="entry name" value="PRE-MRNA SPLICING FACTOR PRP31"/>
    <property type="match status" value="1"/>
</dbReference>
<organism evidence="11 12">
    <name type="scientific">Geotrichum candidum</name>
    <name type="common">Oospora lactis</name>
    <name type="synonym">Dipodascus geotrichum</name>
    <dbReference type="NCBI Taxonomy" id="1173061"/>
    <lineage>
        <taxon>Eukaryota</taxon>
        <taxon>Fungi</taxon>
        <taxon>Dikarya</taxon>
        <taxon>Ascomycota</taxon>
        <taxon>Saccharomycotina</taxon>
        <taxon>Dipodascomycetes</taxon>
        <taxon>Dipodascales</taxon>
        <taxon>Dipodascaceae</taxon>
        <taxon>Geotrichum</taxon>
    </lineage>
</organism>
<comment type="caution">
    <text evidence="11">The sequence shown here is derived from an EMBL/GenBank/DDBJ whole genome shotgun (WGS) entry which is preliminary data.</text>
</comment>
<evidence type="ECO:0000256" key="1">
    <source>
        <dbReference type="ARBA" id="ARBA00004123"/>
    </source>
</evidence>
<dbReference type="Gene3D" id="1.10.287.4070">
    <property type="match status" value="1"/>
</dbReference>
<dbReference type="EMBL" id="CCBN010000023">
    <property type="protein sequence ID" value="CDO57608.1"/>
    <property type="molecule type" value="Genomic_DNA"/>
</dbReference>
<dbReference type="InterPro" id="IPR042239">
    <property type="entry name" value="Nop_C"/>
</dbReference>
<dbReference type="Pfam" id="PF01798">
    <property type="entry name" value="Nop"/>
    <property type="match status" value="1"/>
</dbReference>
<feature type="domain" description="Nop" evidence="10">
    <location>
        <begin position="257"/>
        <end position="374"/>
    </location>
</feature>
<feature type="region of interest" description="Disordered" evidence="9">
    <location>
        <begin position="1"/>
        <end position="61"/>
    </location>
</feature>
<proteinExistence type="inferred from homology"/>
<dbReference type="GO" id="GO:0000244">
    <property type="term" value="P:spliceosomal tri-snRNP complex assembly"/>
    <property type="evidence" value="ECO:0007669"/>
    <property type="project" value="InterPro"/>
</dbReference>
<keyword evidence="3" id="KW-0507">mRNA processing</keyword>
<keyword evidence="12" id="KW-1185">Reference proteome</keyword>
<feature type="region of interest" description="Disordered" evidence="9">
    <location>
        <begin position="374"/>
        <end position="398"/>
    </location>
</feature>
<comment type="subcellular location">
    <subcellularLocation>
        <location evidence="1">Nucleus</location>
    </subcellularLocation>
</comment>
<dbReference type="Proteomes" id="UP000242525">
    <property type="component" value="Unassembled WGS sequence"/>
</dbReference>
<gene>
    <name evidence="11" type="ORF">BN980_GECA23s00802g</name>
</gene>
<evidence type="ECO:0000256" key="9">
    <source>
        <dbReference type="SAM" id="MobiDB-lite"/>
    </source>
</evidence>
<evidence type="ECO:0000313" key="11">
    <source>
        <dbReference type="EMBL" id="CDO57608.1"/>
    </source>
</evidence>
<evidence type="ECO:0000256" key="4">
    <source>
        <dbReference type="ARBA" id="ARBA00022728"/>
    </source>
</evidence>
<dbReference type="InterPro" id="IPR012976">
    <property type="entry name" value="NOSIC"/>
</dbReference>
<evidence type="ECO:0000256" key="8">
    <source>
        <dbReference type="ARBA" id="ARBA00023274"/>
    </source>
</evidence>
<protein>
    <submittedName>
        <fullName evidence="11">Similar to Saccharomyces cerevisiae YGR091W PRP31 Splicing factor, component of the U4/U6-U5 snRNP complex</fullName>
    </submittedName>
</protein>